<organism evidence="1 2">
    <name type="scientific">Rhodococcus spelaei</name>
    <dbReference type="NCBI Taxonomy" id="2546320"/>
    <lineage>
        <taxon>Bacteria</taxon>
        <taxon>Bacillati</taxon>
        <taxon>Actinomycetota</taxon>
        <taxon>Actinomycetes</taxon>
        <taxon>Mycobacteriales</taxon>
        <taxon>Nocardiaceae</taxon>
        <taxon>Rhodococcus</taxon>
    </lineage>
</organism>
<accession>A0A541B0E5</accession>
<protein>
    <submittedName>
        <fullName evidence="1">Uncharacterized protein</fullName>
    </submittedName>
</protein>
<comment type="caution">
    <text evidence="1">The sequence shown here is derived from an EMBL/GenBank/DDBJ whole genome shotgun (WGS) entry which is preliminary data.</text>
</comment>
<keyword evidence="2" id="KW-1185">Reference proteome</keyword>
<dbReference type="EMBL" id="VIGH01000010">
    <property type="protein sequence ID" value="TQF65786.1"/>
    <property type="molecule type" value="Genomic_DNA"/>
</dbReference>
<dbReference type="Proteomes" id="UP000316256">
    <property type="component" value="Unassembled WGS sequence"/>
</dbReference>
<proteinExistence type="predicted"/>
<gene>
    <name evidence="1" type="ORF">FK531_20365</name>
</gene>
<sequence length="384" mass="39165">MPIDIRVAGDPASCTDCANSLAAVASGAEQQAHSFFDARDRSESQWHSKTGDEFRDRVGAMGTGTIDVADRAGELSKAIRVFADDLGTVQARMRQASEVAAVGGLAVTAESIGDPVDEGAVGDDPARDELRARQTAAYQAALQLAEEAREIERSAHSVLNQTVEGTKMLVDDAKKQWQWLTAGAVTGYIGTVVEQADSWGVTAATRAAQLDTIRTVAAEAALSGDPFREAQAARALGVFEKSAEAAERAAAANSKLVLGMTDNAFSQAMAKTLTGPGASTLSKVGSKVPYVGVFLTGMQTVADVHAAKDGGEVAKAVGKDVGGFVAGSAATSLILASASGGPVTLLAVGAGLGVAFGVGAVIDHWDGISDGAGAVGRWVSGVFE</sequence>
<reference evidence="1 2" key="1">
    <citation type="submission" date="2019-06" db="EMBL/GenBank/DDBJ databases">
        <title>Rhodococcus spaelei sp. nov., isolated from a cave.</title>
        <authorList>
            <person name="Lee S.D."/>
        </authorList>
    </citation>
    <scope>NUCLEOTIDE SEQUENCE [LARGE SCALE GENOMIC DNA]</scope>
    <source>
        <strain evidence="1 2">C9-5</strain>
    </source>
</reference>
<dbReference type="OrthoDB" id="3296722at2"/>
<evidence type="ECO:0000313" key="2">
    <source>
        <dbReference type="Proteomes" id="UP000316256"/>
    </source>
</evidence>
<evidence type="ECO:0000313" key="1">
    <source>
        <dbReference type="EMBL" id="TQF65786.1"/>
    </source>
</evidence>
<dbReference type="AlphaFoldDB" id="A0A541B0E5"/>
<dbReference type="RefSeq" id="WP_142102722.1">
    <property type="nucleotide sequence ID" value="NZ_VIGH01000010.1"/>
</dbReference>
<name>A0A541B0E5_9NOCA</name>